<dbReference type="NCBIfam" id="TIGR04446">
    <property type="entry name" value="pren_cyc_PirE"/>
    <property type="match status" value="1"/>
</dbReference>
<protein>
    <submittedName>
        <fullName evidence="1">Anacyclamide/piricyclamide family prenylated cyclic peptide</fullName>
    </submittedName>
</protein>
<accession>A0A977KVF3</accession>
<sequence length="51" mass="5425">MKTSKLLPKLTAPVQRSAIAVVSDQSFAVTASTHCDIATRQCFPFAGDDAE</sequence>
<gene>
    <name evidence="1" type="ORF">KA717_28490</name>
</gene>
<proteinExistence type="predicted"/>
<dbReference type="KEGG" id="wna:KA717_28490"/>
<reference evidence="1" key="1">
    <citation type="submission" date="2021-04" db="EMBL/GenBank/DDBJ databases">
        <title>Genome sequence of Woronichinia naegeliana from Washington state freshwater lake bloom.</title>
        <authorList>
            <person name="Dreher T.W."/>
        </authorList>
    </citation>
    <scope>NUCLEOTIDE SEQUENCE</scope>
    <source>
        <strain evidence="1">WA131</strain>
    </source>
</reference>
<dbReference type="AlphaFoldDB" id="A0A977KVF3"/>
<organism evidence="1">
    <name type="scientific">Woronichinia naegeliana WA131</name>
    <dbReference type="NCBI Taxonomy" id="2824559"/>
    <lineage>
        <taxon>Bacteria</taxon>
        <taxon>Bacillati</taxon>
        <taxon>Cyanobacteriota</taxon>
        <taxon>Cyanophyceae</taxon>
        <taxon>Synechococcales</taxon>
        <taxon>Coelosphaeriaceae</taxon>
        <taxon>Woronichinia</taxon>
    </lineage>
</organism>
<dbReference type="Proteomes" id="UP001065613">
    <property type="component" value="Chromosome"/>
</dbReference>
<evidence type="ECO:0000313" key="1">
    <source>
        <dbReference type="EMBL" id="UXE59661.1"/>
    </source>
</evidence>
<dbReference type="InterPro" id="IPR031036">
    <property type="entry name" value="Pren_cyc_PirE"/>
</dbReference>
<name>A0A977KVF3_9CYAN</name>
<dbReference type="EMBL" id="CP073041">
    <property type="protein sequence ID" value="UXE59661.1"/>
    <property type="molecule type" value="Genomic_DNA"/>
</dbReference>
<dbReference type="Pfam" id="PF19158">
    <property type="entry name" value="DUF5840"/>
    <property type="match status" value="1"/>
</dbReference>